<protein>
    <submittedName>
        <fullName evidence="1">Extracellular solute-binding protein</fullName>
    </submittedName>
</protein>
<dbReference type="Gene3D" id="2.60.120.260">
    <property type="entry name" value="Galactose-binding domain-like"/>
    <property type="match status" value="2"/>
</dbReference>
<comment type="caution">
    <text evidence="1">The sequence shown here is derived from an EMBL/GenBank/DDBJ whole genome shotgun (WGS) entry which is preliminary data.</text>
</comment>
<dbReference type="RefSeq" id="WP_144846715.1">
    <property type="nucleotide sequence ID" value="NZ_VNJI01000012.1"/>
</dbReference>
<gene>
    <name evidence="1" type="ORF">FPZ49_11660</name>
</gene>
<dbReference type="InterPro" id="IPR050490">
    <property type="entry name" value="Bact_solute-bd_prot1"/>
</dbReference>
<reference evidence="1 2" key="1">
    <citation type="submission" date="2019-07" db="EMBL/GenBank/DDBJ databases">
        <authorList>
            <person name="Kim J."/>
        </authorList>
    </citation>
    <scope>NUCLEOTIDE SEQUENCE [LARGE SCALE GENOMIC DNA]</scope>
    <source>
        <strain evidence="1 2">JC52</strain>
    </source>
</reference>
<organism evidence="1 2">
    <name type="scientific">Paenibacillus cremeus</name>
    <dbReference type="NCBI Taxonomy" id="2163881"/>
    <lineage>
        <taxon>Bacteria</taxon>
        <taxon>Bacillati</taxon>
        <taxon>Bacillota</taxon>
        <taxon>Bacilli</taxon>
        <taxon>Bacillales</taxon>
        <taxon>Paenibacillaceae</taxon>
        <taxon>Paenibacillus</taxon>
    </lineage>
</organism>
<sequence>MAFVQPNKQPWKRLLVLSLAGALGVSGLIPQGLPTAKAADTDPKKDAAPASAPAAKAPANNIISMSDIEPYYADMLKGWQDKGIKAGAAPIEINAANSSAKSQDQNIAVGNYEGKNNVLVWNGSGSGDGFVEYRIDVPADGLYEMNVSYRPVTGKGLRRPVVWDVTLDGKRPFRESSSITLYRQWKDASSIKKDEEGDDIRPKTEEITAWSVAPLMDSGGAYAGPLQWYFSKGSHTIRISGSEPVALESIKLTPPQVLKPYGDVSKAYPQSKPVQADVLTLQAESPAVKSDSAIQVTSDTDQRSVPLAKGRITFNSIGGKKWWNQNQELTWSFEVPESGKYKIATRALQNTISQKSSFRTIKIDGKVPFQEFLTYRFPYDTGWRGTQLQDSAGKPYEFYLEKGKHTLAMQVTHAPFKPIILGIESLTDVLKTVDQDLKSLTGNVDDKNRTWHIEKDLPDLPKRLQDAAKKLNDLSKLTEQVNGRTDNISQGFESSAKDIDKLLQKVDDIPYHDDQIVSMQDKISKFIDTLMQQPLQLDEIYIAPVEKKWPDMEASFAAKLKGMVVNFFYTFNTRNSLKAMKDTELNVWVHRGRDYVTQLQELADEMFTPETGIKVKVNLLPNTQLLVLSNAAGIQPDVALGLSQDLPVDYAIRNSIVDISKFPDFNEIYKRYSPGSWLPFYYNKGYYAMPETQSFQLLFYRKDILSKMNIAIPQTWDDVYDILPTLQQNYMNFYVKPQEYMMFFYQNHADFFNKEGSATAIDTPEGFKAFRQWTDMFNIYAMEREVPSFYQHFRKGDMPMGIADYNMYIQLAAAAPELNGRWGIAMLPGTKQPDGTIARWAGGGQTTGVIFKASKKQDQAWTFLKWWNSAEVQERYGSDLESFNGISFRWNTSNLEAFTKLPWKKEDANVILNQWQWYKDMPNLPGGYFLPREIGNAWNRAVVDGMNYRNALELSVMEINRELRRKQQEFGFVDAEGKVVKSMDLPVVDKPWEGVKPYVK</sequence>
<proteinExistence type="predicted"/>
<dbReference type="Gene3D" id="3.40.190.10">
    <property type="entry name" value="Periplasmic binding protein-like II"/>
    <property type="match status" value="1"/>
</dbReference>
<dbReference type="PANTHER" id="PTHR43649">
    <property type="entry name" value="ARABINOSE-BINDING PROTEIN-RELATED"/>
    <property type="match status" value="1"/>
</dbReference>
<dbReference type="OrthoDB" id="383574at2"/>
<keyword evidence="2" id="KW-1185">Reference proteome</keyword>
<dbReference type="InterPro" id="IPR006059">
    <property type="entry name" value="SBP"/>
</dbReference>
<dbReference type="SUPFAM" id="SSF53850">
    <property type="entry name" value="Periplasmic binding protein-like II"/>
    <property type="match status" value="1"/>
</dbReference>
<dbReference type="Pfam" id="PF01547">
    <property type="entry name" value="SBP_bac_1"/>
    <property type="match status" value="1"/>
</dbReference>
<evidence type="ECO:0000313" key="1">
    <source>
        <dbReference type="EMBL" id="TVY09692.1"/>
    </source>
</evidence>
<accession>A0A559KC29</accession>
<dbReference type="Proteomes" id="UP000317036">
    <property type="component" value="Unassembled WGS sequence"/>
</dbReference>
<dbReference type="AlphaFoldDB" id="A0A559KC29"/>
<dbReference type="PANTHER" id="PTHR43649:SF27">
    <property type="entry name" value="EXTRACELLULAR SOLUTE-BINDING PROTEIN FAMILY 1"/>
    <property type="match status" value="1"/>
</dbReference>
<name>A0A559KC29_9BACL</name>
<dbReference type="EMBL" id="VNJI01000012">
    <property type="protein sequence ID" value="TVY09692.1"/>
    <property type="molecule type" value="Genomic_DNA"/>
</dbReference>
<evidence type="ECO:0000313" key="2">
    <source>
        <dbReference type="Proteomes" id="UP000317036"/>
    </source>
</evidence>